<protein>
    <submittedName>
        <fullName evidence="1">Uncharacterized protein</fullName>
    </submittedName>
</protein>
<dbReference type="Proteomes" id="UP000805649">
    <property type="component" value="Unassembled WGS sequence"/>
</dbReference>
<reference evidence="1 2" key="1">
    <citation type="journal article" date="2020" name="Phytopathology">
        <title>Genome Sequence Resources of Colletotrichum truncatum, C. plurivorum, C. musicola, and C. sojae: Four Species Pathogenic to Soybean (Glycine max).</title>
        <authorList>
            <person name="Rogerio F."/>
            <person name="Boufleur T.R."/>
            <person name="Ciampi-Guillardi M."/>
            <person name="Sukno S.A."/>
            <person name="Thon M.R."/>
            <person name="Massola Junior N.S."/>
            <person name="Baroncelli R."/>
        </authorList>
    </citation>
    <scope>NUCLEOTIDE SEQUENCE [LARGE SCALE GENOMIC DNA]</scope>
    <source>
        <strain evidence="1 2">CMES1059</strain>
    </source>
</reference>
<keyword evidence="2" id="KW-1185">Reference proteome</keyword>
<evidence type="ECO:0000313" key="1">
    <source>
        <dbReference type="EMBL" id="KAL0934352.1"/>
    </source>
</evidence>
<comment type="caution">
    <text evidence="1">The sequence shown here is derived from an EMBL/GenBank/DDBJ whole genome shotgun (WGS) entry which is preliminary data.</text>
</comment>
<dbReference type="EMBL" id="VUJX02000007">
    <property type="protein sequence ID" value="KAL0934352.1"/>
    <property type="molecule type" value="Genomic_DNA"/>
</dbReference>
<name>A0ACC3YT78_COLTU</name>
<proteinExistence type="predicted"/>
<organism evidence="1 2">
    <name type="scientific">Colletotrichum truncatum</name>
    <name type="common">Anthracnose fungus</name>
    <name type="synonym">Colletotrichum capsici</name>
    <dbReference type="NCBI Taxonomy" id="5467"/>
    <lineage>
        <taxon>Eukaryota</taxon>
        <taxon>Fungi</taxon>
        <taxon>Dikarya</taxon>
        <taxon>Ascomycota</taxon>
        <taxon>Pezizomycotina</taxon>
        <taxon>Sordariomycetes</taxon>
        <taxon>Hypocreomycetidae</taxon>
        <taxon>Glomerellales</taxon>
        <taxon>Glomerellaceae</taxon>
        <taxon>Colletotrichum</taxon>
        <taxon>Colletotrichum truncatum species complex</taxon>
    </lineage>
</organism>
<sequence>MDSGVTEQVWELEDAWVDAQGNFTLWKHDWIHVTPTINLEEEEKTNATNNEGVPQIIGRQKGPINTPLERRYQCDQENRAPLVVCESLIDYVAPRKSGQLAELTPRRYCLENNNGKCCIGWELASAQRELSDYFQPMGALRVVMERCRYRTELVAGWGSVHVPNTGIFAHEYLHRG</sequence>
<accession>A0ACC3YT78</accession>
<gene>
    <name evidence="1" type="ORF">CTRU02_211151</name>
</gene>
<evidence type="ECO:0000313" key="2">
    <source>
        <dbReference type="Proteomes" id="UP000805649"/>
    </source>
</evidence>